<dbReference type="AlphaFoldDB" id="A0A2S8S5N6"/>
<dbReference type="InterPro" id="IPR023220">
    <property type="entry name" value="T4SS_VirB5-domain"/>
</dbReference>
<dbReference type="RefSeq" id="WP_105515544.1">
    <property type="nucleotide sequence ID" value="NZ_PVEP01000006.1"/>
</dbReference>
<feature type="signal peptide" evidence="2">
    <location>
        <begin position="1"/>
        <end position="21"/>
    </location>
</feature>
<dbReference type="Pfam" id="PF07996">
    <property type="entry name" value="T4SS"/>
    <property type="match status" value="1"/>
</dbReference>
<gene>
    <name evidence="3" type="ORF">LX70_02978</name>
</gene>
<dbReference type="InterPro" id="IPR014158">
    <property type="entry name" value="T4SS_VirB5"/>
</dbReference>
<dbReference type="EMBL" id="PVEP01000006">
    <property type="protein sequence ID" value="PQV56093.1"/>
    <property type="molecule type" value="Genomic_DNA"/>
</dbReference>
<evidence type="ECO:0000256" key="2">
    <source>
        <dbReference type="SAM" id="SignalP"/>
    </source>
</evidence>
<organism evidence="3 4">
    <name type="scientific">Albidovulum denitrificans</name>
    <dbReference type="NCBI Taxonomy" id="404881"/>
    <lineage>
        <taxon>Bacteria</taxon>
        <taxon>Pseudomonadati</taxon>
        <taxon>Pseudomonadota</taxon>
        <taxon>Alphaproteobacteria</taxon>
        <taxon>Rhodobacterales</taxon>
        <taxon>Paracoccaceae</taxon>
        <taxon>Albidovulum</taxon>
    </lineage>
</organism>
<evidence type="ECO:0000313" key="4">
    <source>
        <dbReference type="Proteomes" id="UP000238338"/>
    </source>
</evidence>
<keyword evidence="1" id="KW-0175">Coiled coil</keyword>
<sequence>MKQLLLSAALVLGPGVGAGLAQGVPTTDVKNLAQLVQMLTEAQAQLKEEILQNVKLDDQTLKLIQQVQTLQAQYDALTKGLTLAQLNIDPKTWLQDMVPTWGDLTTSLTSAQSGHWGAVTSSGKIGSTPAGTFVDDLFKSAGLTQADVSALTSSTDPSAARIGTSANTSAFLSVAAQESARGIARQTG</sequence>
<feature type="coiled-coil region" evidence="1">
    <location>
        <begin position="29"/>
        <end position="59"/>
    </location>
</feature>
<protein>
    <submittedName>
        <fullName evidence="3">Type IV secretion system VirB5/TraC/TraE/TrbJ family protein</fullName>
    </submittedName>
</protein>
<keyword evidence="2" id="KW-0732">Signal</keyword>
<evidence type="ECO:0000256" key="1">
    <source>
        <dbReference type="SAM" id="Coils"/>
    </source>
</evidence>
<comment type="caution">
    <text evidence="3">The sequence shown here is derived from an EMBL/GenBank/DDBJ whole genome shotgun (WGS) entry which is preliminary data.</text>
</comment>
<feature type="chain" id="PRO_5015692618" evidence="2">
    <location>
        <begin position="22"/>
        <end position="188"/>
    </location>
</feature>
<reference evidence="3 4" key="1">
    <citation type="submission" date="2018-02" db="EMBL/GenBank/DDBJ databases">
        <title>Genomic Encyclopedia of Archaeal and Bacterial Type Strains, Phase II (KMG-II): from individual species to whole genera.</title>
        <authorList>
            <person name="Goeker M."/>
        </authorList>
    </citation>
    <scope>NUCLEOTIDE SEQUENCE [LARGE SCALE GENOMIC DNA]</scope>
    <source>
        <strain evidence="3 4">DSM 18921</strain>
    </source>
</reference>
<name>A0A2S8S5N6_9RHOB</name>
<proteinExistence type="predicted"/>
<accession>A0A2S8S5N6</accession>
<dbReference type="OrthoDB" id="8100773at2"/>
<keyword evidence="4" id="KW-1185">Reference proteome</keyword>
<dbReference type="Gene3D" id="1.20.58.430">
    <property type="entry name" value="Type IV secretion system, VirB5-domain"/>
    <property type="match status" value="1"/>
</dbReference>
<dbReference type="SUPFAM" id="SSF101082">
    <property type="entry name" value="Typo IV secretion system protein TraC"/>
    <property type="match status" value="1"/>
</dbReference>
<evidence type="ECO:0000313" key="3">
    <source>
        <dbReference type="EMBL" id="PQV56093.1"/>
    </source>
</evidence>
<dbReference type="Proteomes" id="UP000238338">
    <property type="component" value="Unassembled WGS sequence"/>
</dbReference>